<organism evidence="4 5">
    <name type="scientific">Candidatus Viadribacter manganicus</name>
    <dbReference type="NCBI Taxonomy" id="1759059"/>
    <lineage>
        <taxon>Bacteria</taxon>
        <taxon>Pseudomonadati</taxon>
        <taxon>Pseudomonadota</taxon>
        <taxon>Alphaproteobacteria</taxon>
        <taxon>Hyphomonadales</taxon>
        <taxon>Hyphomonadaceae</taxon>
        <taxon>Candidatus Viadribacter</taxon>
    </lineage>
</organism>
<keyword evidence="5" id="KW-1185">Reference proteome</keyword>
<keyword evidence="2" id="KW-0732">Signal</keyword>
<evidence type="ECO:0000313" key="5">
    <source>
        <dbReference type="Proteomes" id="UP000092498"/>
    </source>
</evidence>
<feature type="chain" id="PRO_5008518613" description="OmpA-like domain-containing protein" evidence="2">
    <location>
        <begin position="20"/>
        <end position="152"/>
    </location>
</feature>
<dbReference type="Pfam" id="PF00691">
    <property type="entry name" value="OmpA"/>
    <property type="match status" value="1"/>
</dbReference>
<feature type="signal peptide" evidence="2">
    <location>
        <begin position="1"/>
        <end position="19"/>
    </location>
</feature>
<dbReference type="Gene3D" id="3.30.1330.60">
    <property type="entry name" value="OmpA-like domain"/>
    <property type="match status" value="1"/>
</dbReference>
<name>A0A1B1ADI0_9PROT</name>
<dbReference type="PROSITE" id="PS51257">
    <property type="entry name" value="PROKAR_LIPOPROTEIN"/>
    <property type="match status" value="1"/>
</dbReference>
<dbReference type="STRING" id="1759059.ATE48_01080"/>
<protein>
    <recommendedName>
        <fullName evidence="3">OmpA-like domain-containing protein</fullName>
    </recommendedName>
</protein>
<sequence>MKLKSLIGAMALVALGACATLTGGEEGAPAPAFNPAACGERDFVIYFDEGSNDLTEEARRIIDLQARDIRGCNISGVRIIGLSDQEEGNQESARALSVRRAEVLAEYLASRAGWPRSRFELLATGARGAVTAEGLDVPVRNRARIIVAAAAP</sequence>
<dbReference type="KEGG" id="cbot:ATE48_01080"/>
<dbReference type="PROSITE" id="PS51123">
    <property type="entry name" value="OMPA_2"/>
    <property type="match status" value="1"/>
</dbReference>
<evidence type="ECO:0000259" key="3">
    <source>
        <dbReference type="PROSITE" id="PS51123"/>
    </source>
</evidence>
<dbReference type="InParanoid" id="A0A1B1ADI0"/>
<gene>
    <name evidence="4" type="ORF">ATE48_01080</name>
</gene>
<keyword evidence="1" id="KW-0472">Membrane</keyword>
<dbReference type="RefSeq" id="WP_066766994.1">
    <property type="nucleotide sequence ID" value="NZ_CP013244.1"/>
</dbReference>
<dbReference type="InterPro" id="IPR006665">
    <property type="entry name" value="OmpA-like"/>
</dbReference>
<feature type="domain" description="OmpA-like" evidence="3">
    <location>
        <begin position="34"/>
        <end position="152"/>
    </location>
</feature>
<dbReference type="Proteomes" id="UP000092498">
    <property type="component" value="Chromosome"/>
</dbReference>
<reference evidence="4 5" key="1">
    <citation type="submission" date="2015-11" db="EMBL/GenBank/DDBJ databases">
        <title>Whole-Genome Sequence of Candidatus Oderbacter manganicum from the National Park Lower Oder Valley, Germany.</title>
        <authorList>
            <person name="Braun B."/>
            <person name="Liere K."/>
            <person name="Szewzyk U."/>
        </authorList>
    </citation>
    <scope>NUCLEOTIDE SEQUENCE [LARGE SCALE GENOMIC DNA]</scope>
    <source>
        <strain evidence="4 5">OTSz_A_272</strain>
    </source>
</reference>
<evidence type="ECO:0000256" key="2">
    <source>
        <dbReference type="SAM" id="SignalP"/>
    </source>
</evidence>
<dbReference type="SUPFAM" id="SSF103088">
    <property type="entry name" value="OmpA-like"/>
    <property type="match status" value="1"/>
</dbReference>
<dbReference type="InterPro" id="IPR036737">
    <property type="entry name" value="OmpA-like_sf"/>
</dbReference>
<dbReference type="EMBL" id="CP013244">
    <property type="protein sequence ID" value="ANP44611.1"/>
    <property type="molecule type" value="Genomic_DNA"/>
</dbReference>
<accession>A0A1B1ADI0</accession>
<dbReference type="AlphaFoldDB" id="A0A1B1ADI0"/>
<dbReference type="GO" id="GO:0016020">
    <property type="term" value="C:membrane"/>
    <property type="evidence" value="ECO:0007669"/>
    <property type="project" value="UniProtKB-UniRule"/>
</dbReference>
<evidence type="ECO:0000313" key="4">
    <source>
        <dbReference type="EMBL" id="ANP44611.1"/>
    </source>
</evidence>
<proteinExistence type="predicted"/>
<evidence type="ECO:0000256" key="1">
    <source>
        <dbReference type="PROSITE-ProRule" id="PRU00473"/>
    </source>
</evidence>